<accession>A0A096FHA7</accession>
<dbReference type="EMBL" id="AWOR01000046">
    <property type="protein sequence ID" value="KGH29731.1"/>
    <property type="molecule type" value="Genomic_DNA"/>
</dbReference>
<organism evidence="2 3">
    <name type="scientific">Comamonas testosteroni</name>
    <name type="common">Pseudomonas testosteroni</name>
    <dbReference type="NCBI Taxonomy" id="285"/>
    <lineage>
        <taxon>Bacteria</taxon>
        <taxon>Pseudomonadati</taxon>
        <taxon>Pseudomonadota</taxon>
        <taxon>Betaproteobacteria</taxon>
        <taxon>Burkholderiales</taxon>
        <taxon>Comamonadaceae</taxon>
        <taxon>Comamonas</taxon>
    </lineage>
</organism>
<comment type="caution">
    <text evidence="2">The sequence shown here is derived from an EMBL/GenBank/DDBJ whole genome shotgun (WGS) entry which is preliminary data.</text>
</comment>
<name>A0A096FHA7_COMTE</name>
<feature type="transmembrane region" description="Helical" evidence="1">
    <location>
        <begin position="12"/>
        <end position="33"/>
    </location>
</feature>
<proteinExistence type="predicted"/>
<evidence type="ECO:0000256" key="1">
    <source>
        <dbReference type="SAM" id="Phobius"/>
    </source>
</evidence>
<keyword evidence="1" id="KW-0472">Membrane</keyword>
<keyword evidence="1" id="KW-0812">Transmembrane</keyword>
<gene>
    <name evidence="2" type="ORF">P353_11865</name>
</gene>
<keyword evidence="1" id="KW-1133">Transmembrane helix</keyword>
<reference evidence="2 3" key="1">
    <citation type="submission" date="2013-09" db="EMBL/GenBank/DDBJ databases">
        <title>High correlation between genotypes and phenotypes of environmental bacteria Comamonas testosteroni strains.</title>
        <authorList>
            <person name="Liu L."/>
            <person name="Zhu W."/>
            <person name="Xia X."/>
            <person name="Xu B."/>
            <person name="Luo M."/>
            <person name="Wang G."/>
        </authorList>
    </citation>
    <scope>NUCLEOTIDE SEQUENCE [LARGE SCALE GENOMIC DNA]</scope>
    <source>
        <strain evidence="2 3">JL40</strain>
    </source>
</reference>
<evidence type="ECO:0000313" key="2">
    <source>
        <dbReference type="EMBL" id="KGH29731.1"/>
    </source>
</evidence>
<dbReference type="Proteomes" id="UP000029553">
    <property type="component" value="Unassembled WGS sequence"/>
</dbReference>
<dbReference type="AlphaFoldDB" id="A0A096FHA7"/>
<evidence type="ECO:0000313" key="3">
    <source>
        <dbReference type="Proteomes" id="UP000029553"/>
    </source>
</evidence>
<sequence>MHTMDMVKGTVTMMGSTGIHTATSIMVIGLGWSSRGHKRHSGRGNGRRQA</sequence>
<protein>
    <submittedName>
        <fullName evidence="2">Uncharacterized protein</fullName>
    </submittedName>
</protein>